<feature type="transmembrane region" description="Helical" evidence="1">
    <location>
        <begin position="117"/>
        <end position="138"/>
    </location>
</feature>
<feature type="transmembrane region" description="Helical" evidence="1">
    <location>
        <begin position="70"/>
        <end position="87"/>
    </location>
</feature>
<dbReference type="Proteomes" id="UP000594681">
    <property type="component" value="Chromosome"/>
</dbReference>
<protein>
    <submittedName>
        <fullName evidence="3">DUF418 domain-containing protein</fullName>
    </submittedName>
</protein>
<proteinExistence type="predicted"/>
<feature type="transmembrane region" description="Helical" evidence="1">
    <location>
        <begin position="12"/>
        <end position="31"/>
    </location>
</feature>
<dbReference type="AlphaFoldDB" id="A0A7T0KEZ9"/>
<dbReference type="KEGG" id="cliz:G7Y31_09900"/>
<gene>
    <name evidence="3" type="ORF">G7Y31_09900</name>
</gene>
<dbReference type="RefSeq" id="WP_165009608.1">
    <property type="nucleotide sequence ID" value="NZ_CP064954.1"/>
</dbReference>
<feature type="transmembrane region" description="Helical" evidence="1">
    <location>
        <begin position="211"/>
        <end position="232"/>
    </location>
</feature>
<evidence type="ECO:0000313" key="4">
    <source>
        <dbReference type="Proteomes" id="UP000594681"/>
    </source>
</evidence>
<evidence type="ECO:0000313" key="3">
    <source>
        <dbReference type="EMBL" id="QPK78834.1"/>
    </source>
</evidence>
<accession>A0A7T0KEZ9</accession>
<organism evidence="3 4">
    <name type="scientific">Corynebacterium lizhenjunii</name>
    <dbReference type="NCBI Taxonomy" id="2709394"/>
    <lineage>
        <taxon>Bacteria</taxon>
        <taxon>Bacillati</taxon>
        <taxon>Actinomycetota</taxon>
        <taxon>Actinomycetes</taxon>
        <taxon>Mycobacteriales</taxon>
        <taxon>Corynebacteriaceae</taxon>
        <taxon>Corynebacterium</taxon>
    </lineage>
</organism>
<feature type="transmembrane region" description="Helical" evidence="1">
    <location>
        <begin position="175"/>
        <end position="191"/>
    </location>
</feature>
<dbReference type="EMBL" id="CP064954">
    <property type="protein sequence ID" value="QPK78834.1"/>
    <property type="molecule type" value="Genomic_DNA"/>
</dbReference>
<feature type="transmembrane region" description="Helical" evidence="1">
    <location>
        <begin position="150"/>
        <end position="168"/>
    </location>
</feature>
<evidence type="ECO:0000259" key="2">
    <source>
        <dbReference type="Pfam" id="PF04235"/>
    </source>
</evidence>
<keyword evidence="1" id="KW-1133">Transmembrane helix</keyword>
<name>A0A7T0KEZ9_9CORY</name>
<feature type="transmembrane region" description="Helical" evidence="1">
    <location>
        <begin position="331"/>
        <end position="347"/>
    </location>
</feature>
<keyword evidence="1" id="KW-0812">Transmembrane</keyword>
<feature type="transmembrane region" description="Helical" evidence="1">
    <location>
        <begin position="37"/>
        <end position="58"/>
    </location>
</feature>
<dbReference type="Pfam" id="PF04235">
    <property type="entry name" value="DUF418"/>
    <property type="match status" value="1"/>
</dbReference>
<feature type="transmembrane region" description="Helical" evidence="1">
    <location>
        <begin position="93"/>
        <end position="110"/>
    </location>
</feature>
<keyword evidence="1" id="KW-0472">Membrane</keyword>
<sequence>MHIENRIHGIDLARGLAIIGMVYVHLGRYDFPGSQIFSGYASALFATLAGVSVALMMSRAEDLRLARYRLVLRGVIIMAIGVVLSAIQMPVVVVLTAIAWILMLLGPVAGWRLRNLFLLEGALVFGGPALVLLVHTLGYGSDLLDGTYPLLAWLAYGTAGIIIHRTLLDNHRRQALVAVVGFALVAGTYPWRYDHTVDLPYVSLMPHSGGVGDVVCSIAWSAAVVSVCLLVATPDWSSQLLYPLRALGSMALSIYIVHVITAGWLLGGVAPGLDSAGEETYSEGPMPWEDYQSAVAEAKGFDELYEAENQWWEKHQGPVDPGAIDEPSTNWAFWATVLGGMFFATAWKTKFRRGPAEAAIAKVLAKA</sequence>
<reference evidence="3 4" key="1">
    <citation type="submission" date="2020-11" db="EMBL/GenBank/DDBJ databases">
        <title>Corynebacterium sp. ZJ-599.</title>
        <authorList>
            <person name="Zhou J."/>
        </authorList>
    </citation>
    <scope>NUCLEOTIDE SEQUENCE [LARGE SCALE GENOMIC DNA]</scope>
    <source>
        <strain evidence="3 4">ZJ-599</strain>
    </source>
</reference>
<evidence type="ECO:0000256" key="1">
    <source>
        <dbReference type="SAM" id="Phobius"/>
    </source>
</evidence>
<feature type="transmembrane region" description="Helical" evidence="1">
    <location>
        <begin position="244"/>
        <end position="266"/>
    </location>
</feature>
<feature type="domain" description="DUF418" evidence="2">
    <location>
        <begin position="175"/>
        <end position="273"/>
    </location>
</feature>
<dbReference type="InterPro" id="IPR007349">
    <property type="entry name" value="DUF418"/>
</dbReference>
<keyword evidence="4" id="KW-1185">Reference proteome</keyword>